<organism evidence="2 3">
    <name type="scientific">Cercospora beticola</name>
    <name type="common">Sugarbeet leaf spot fungus</name>
    <dbReference type="NCBI Taxonomy" id="122368"/>
    <lineage>
        <taxon>Eukaryota</taxon>
        <taxon>Fungi</taxon>
        <taxon>Dikarya</taxon>
        <taxon>Ascomycota</taxon>
        <taxon>Pezizomycotina</taxon>
        <taxon>Dothideomycetes</taxon>
        <taxon>Dothideomycetidae</taxon>
        <taxon>Mycosphaerellales</taxon>
        <taxon>Mycosphaerellaceae</taxon>
        <taxon>Cercospora</taxon>
    </lineage>
</organism>
<feature type="compositionally biased region" description="Basic and acidic residues" evidence="1">
    <location>
        <begin position="54"/>
        <end position="64"/>
    </location>
</feature>
<keyword evidence="3" id="KW-1185">Reference proteome</keyword>
<evidence type="ECO:0000313" key="3">
    <source>
        <dbReference type="Proteomes" id="UP001302367"/>
    </source>
</evidence>
<feature type="region of interest" description="Disordered" evidence="1">
    <location>
        <begin position="1"/>
        <end position="114"/>
    </location>
</feature>
<feature type="compositionally biased region" description="Basic and acidic residues" evidence="1">
    <location>
        <begin position="35"/>
        <end position="46"/>
    </location>
</feature>
<evidence type="ECO:0000256" key="1">
    <source>
        <dbReference type="SAM" id="MobiDB-lite"/>
    </source>
</evidence>
<dbReference type="RefSeq" id="XP_065458976.1">
    <property type="nucleotide sequence ID" value="XM_065602904.1"/>
</dbReference>
<reference evidence="2 3" key="1">
    <citation type="submission" date="2023-09" db="EMBL/GenBank/DDBJ databases">
        <title>Complete-Gapless Cercospora beticola genome.</title>
        <authorList>
            <person name="Wyatt N.A."/>
            <person name="Spanner R.E."/>
            <person name="Bolton M.D."/>
        </authorList>
    </citation>
    <scope>NUCLEOTIDE SEQUENCE [LARGE SCALE GENOMIC DNA]</scope>
    <source>
        <strain evidence="2">Cb09-40</strain>
    </source>
</reference>
<dbReference type="Proteomes" id="UP001302367">
    <property type="component" value="Chromosome 4"/>
</dbReference>
<gene>
    <name evidence="2" type="ORF">RHO25_007165</name>
</gene>
<feature type="compositionally biased region" description="Basic and acidic residues" evidence="1">
    <location>
        <begin position="9"/>
        <end position="20"/>
    </location>
</feature>
<name>A0ABZ0NSJ4_CERBT</name>
<feature type="compositionally biased region" description="Basic and acidic residues" evidence="1">
    <location>
        <begin position="83"/>
        <end position="103"/>
    </location>
</feature>
<sequence>MTTPNKNTAWDDSKQSERHPFRIYVHNKDGAAIPKDGEQEKKDRDKGRAKKAAIKAEEDPKNPVEIENLYRAPKKRTFPFRDSPNKRAKTEETDERKPEEKDLLYPTGAPRHQL</sequence>
<dbReference type="GeneID" id="90644351"/>
<dbReference type="EMBL" id="CP134187">
    <property type="protein sequence ID" value="WPB02529.1"/>
    <property type="molecule type" value="Genomic_DNA"/>
</dbReference>
<accession>A0ABZ0NSJ4</accession>
<protein>
    <submittedName>
        <fullName evidence="2">Uncharacterized protein</fullName>
    </submittedName>
</protein>
<proteinExistence type="predicted"/>
<evidence type="ECO:0000313" key="2">
    <source>
        <dbReference type="EMBL" id="WPB02529.1"/>
    </source>
</evidence>